<evidence type="ECO:0000313" key="14">
    <source>
        <dbReference type="Proteomes" id="UP000308713"/>
    </source>
</evidence>
<keyword evidence="4 8" id="KW-0812">Transmembrane</keyword>
<accession>A0A5C4SMU6</accession>
<proteinExistence type="inferred from homology"/>
<evidence type="ECO:0000256" key="7">
    <source>
        <dbReference type="ARBA" id="ARBA00023237"/>
    </source>
</evidence>
<keyword evidence="10" id="KW-0732">Signal</keyword>
<evidence type="ECO:0000256" key="6">
    <source>
        <dbReference type="ARBA" id="ARBA00023136"/>
    </source>
</evidence>
<evidence type="ECO:0000256" key="1">
    <source>
        <dbReference type="ARBA" id="ARBA00004571"/>
    </source>
</evidence>
<dbReference type="AlphaFoldDB" id="A0A5C4SMU6"/>
<keyword evidence="2 8" id="KW-0813">Transport</keyword>
<dbReference type="Pfam" id="PF13715">
    <property type="entry name" value="CarbopepD_reg_2"/>
    <property type="match status" value="1"/>
</dbReference>
<evidence type="ECO:0000256" key="9">
    <source>
        <dbReference type="RuleBase" id="RU003357"/>
    </source>
</evidence>
<evidence type="ECO:0000256" key="3">
    <source>
        <dbReference type="ARBA" id="ARBA00022452"/>
    </source>
</evidence>
<dbReference type="InterPro" id="IPR037066">
    <property type="entry name" value="Plug_dom_sf"/>
</dbReference>
<protein>
    <submittedName>
        <fullName evidence="13">TonB-dependent receptor</fullName>
    </submittedName>
</protein>
<dbReference type="PANTHER" id="PTHR30069">
    <property type="entry name" value="TONB-DEPENDENT OUTER MEMBRANE RECEPTOR"/>
    <property type="match status" value="1"/>
</dbReference>
<dbReference type="GO" id="GO:0009279">
    <property type="term" value="C:cell outer membrane"/>
    <property type="evidence" value="ECO:0007669"/>
    <property type="project" value="UniProtKB-SubCell"/>
</dbReference>
<keyword evidence="6 8" id="KW-0472">Membrane</keyword>
<dbReference type="EMBL" id="VDCS01000005">
    <property type="protein sequence ID" value="TNJ45409.1"/>
    <property type="molecule type" value="Genomic_DNA"/>
</dbReference>
<dbReference type="GO" id="GO:0044718">
    <property type="term" value="P:siderophore transmembrane transport"/>
    <property type="evidence" value="ECO:0007669"/>
    <property type="project" value="TreeGrafter"/>
</dbReference>
<keyword evidence="14" id="KW-1185">Reference proteome</keyword>
<keyword evidence="13" id="KW-0675">Receptor</keyword>
<evidence type="ECO:0000259" key="12">
    <source>
        <dbReference type="Pfam" id="PF07715"/>
    </source>
</evidence>
<evidence type="ECO:0000256" key="5">
    <source>
        <dbReference type="ARBA" id="ARBA00023077"/>
    </source>
</evidence>
<reference evidence="13 14" key="1">
    <citation type="submission" date="2019-05" db="EMBL/GenBank/DDBJ databases">
        <title>Tamlana fucoidanivorans sp. nov., isolated from the surface of algae collected from Fujian province in China.</title>
        <authorList>
            <person name="Li J."/>
        </authorList>
    </citation>
    <scope>NUCLEOTIDE SEQUENCE [LARGE SCALE GENOMIC DNA]</scope>
    <source>
        <strain evidence="13 14">CW2-9</strain>
    </source>
</reference>
<dbReference type="InterPro" id="IPR000531">
    <property type="entry name" value="Beta-barrel_TonB"/>
</dbReference>
<evidence type="ECO:0000256" key="4">
    <source>
        <dbReference type="ARBA" id="ARBA00022692"/>
    </source>
</evidence>
<keyword evidence="5 9" id="KW-0798">TonB box</keyword>
<gene>
    <name evidence="13" type="ORF">FGF67_06785</name>
</gene>
<feature type="domain" description="TonB-dependent receptor plug" evidence="12">
    <location>
        <begin position="115"/>
        <end position="219"/>
    </location>
</feature>
<dbReference type="SUPFAM" id="SSF56935">
    <property type="entry name" value="Porins"/>
    <property type="match status" value="1"/>
</dbReference>
<evidence type="ECO:0000256" key="8">
    <source>
        <dbReference type="PROSITE-ProRule" id="PRU01360"/>
    </source>
</evidence>
<evidence type="ECO:0000313" key="13">
    <source>
        <dbReference type="EMBL" id="TNJ45409.1"/>
    </source>
</evidence>
<dbReference type="PROSITE" id="PS52016">
    <property type="entry name" value="TONB_DEPENDENT_REC_3"/>
    <property type="match status" value="1"/>
</dbReference>
<comment type="subcellular location">
    <subcellularLocation>
        <location evidence="1 8">Cell outer membrane</location>
        <topology evidence="1 8">Multi-pass membrane protein</topology>
    </subcellularLocation>
</comment>
<feature type="signal peptide" evidence="10">
    <location>
        <begin position="1"/>
        <end position="22"/>
    </location>
</feature>
<name>A0A5C4SMU6_9FLAO</name>
<dbReference type="InterPro" id="IPR008969">
    <property type="entry name" value="CarboxyPept-like_regulatory"/>
</dbReference>
<comment type="similarity">
    <text evidence="8 9">Belongs to the TonB-dependent receptor family.</text>
</comment>
<dbReference type="Gene3D" id="2.60.40.1120">
    <property type="entry name" value="Carboxypeptidase-like, regulatory domain"/>
    <property type="match status" value="1"/>
</dbReference>
<dbReference type="InterPro" id="IPR012910">
    <property type="entry name" value="Plug_dom"/>
</dbReference>
<dbReference type="Gene3D" id="2.40.170.20">
    <property type="entry name" value="TonB-dependent receptor, beta-barrel domain"/>
    <property type="match status" value="1"/>
</dbReference>
<evidence type="ECO:0000259" key="11">
    <source>
        <dbReference type="Pfam" id="PF00593"/>
    </source>
</evidence>
<organism evidence="13 14">
    <name type="scientific">Allotamlana fucoidanivorans</name>
    <dbReference type="NCBI Taxonomy" id="2583814"/>
    <lineage>
        <taxon>Bacteria</taxon>
        <taxon>Pseudomonadati</taxon>
        <taxon>Bacteroidota</taxon>
        <taxon>Flavobacteriia</taxon>
        <taxon>Flavobacteriales</taxon>
        <taxon>Flavobacteriaceae</taxon>
        <taxon>Allotamlana</taxon>
    </lineage>
</organism>
<keyword evidence="7 8" id="KW-0998">Cell outer membrane</keyword>
<dbReference type="RefSeq" id="WP_139696040.1">
    <property type="nucleotide sequence ID" value="NZ_CP074074.1"/>
</dbReference>
<dbReference type="InterPro" id="IPR036942">
    <property type="entry name" value="Beta-barrel_TonB_sf"/>
</dbReference>
<dbReference type="Pfam" id="PF07715">
    <property type="entry name" value="Plug"/>
    <property type="match status" value="1"/>
</dbReference>
<dbReference type="Proteomes" id="UP000308713">
    <property type="component" value="Unassembled WGS sequence"/>
</dbReference>
<dbReference type="Pfam" id="PF00593">
    <property type="entry name" value="TonB_dep_Rec_b-barrel"/>
    <property type="match status" value="1"/>
</dbReference>
<evidence type="ECO:0000256" key="2">
    <source>
        <dbReference type="ARBA" id="ARBA00022448"/>
    </source>
</evidence>
<dbReference type="OrthoDB" id="9760333at2"/>
<keyword evidence="3 8" id="KW-1134">Transmembrane beta strand</keyword>
<feature type="chain" id="PRO_5022918728" evidence="10">
    <location>
        <begin position="23"/>
        <end position="768"/>
    </location>
</feature>
<evidence type="ECO:0000256" key="10">
    <source>
        <dbReference type="SAM" id="SignalP"/>
    </source>
</evidence>
<comment type="caution">
    <text evidence="13">The sequence shown here is derived from an EMBL/GenBank/DDBJ whole genome shotgun (WGS) entry which is preliminary data.</text>
</comment>
<feature type="domain" description="TonB-dependent receptor-like beta-barrel" evidence="11">
    <location>
        <begin position="266"/>
        <end position="682"/>
    </location>
</feature>
<dbReference type="GO" id="GO:0015344">
    <property type="term" value="F:siderophore uptake transmembrane transporter activity"/>
    <property type="evidence" value="ECO:0007669"/>
    <property type="project" value="TreeGrafter"/>
</dbReference>
<dbReference type="Gene3D" id="2.170.130.10">
    <property type="entry name" value="TonB-dependent receptor, plug domain"/>
    <property type="match status" value="1"/>
</dbReference>
<dbReference type="InterPro" id="IPR039426">
    <property type="entry name" value="TonB-dep_rcpt-like"/>
</dbReference>
<dbReference type="SUPFAM" id="SSF49464">
    <property type="entry name" value="Carboxypeptidase regulatory domain-like"/>
    <property type="match status" value="1"/>
</dbReference>
<sequence>MKNLIILLISILSLSATGQHIAGTTRANGAPLPFVNVYLKNNSKGSSSNEDGFYIIKNIAPGKYTIVASFTGFKKVEKQILVTEGKTATINFELEESESLDEVIVTGTLKAVSRLESPVPVEVYAPAFFKKNPTPNIFEALQNVNGVRPQLNCNVCNTGDIHINGLEGPYTLVLIDGMPIVSGLSTVYGLSGIPNSLIEQVEIVKGPASSLYGSEAVGGLINIITKLPENAPVVFADSYLSDWGEFNFDAGLKAKVGRKTDVLIGANYYNYSNPIDKNQDNFTDVTLQDRISVFQKWNFKRKNNRLFSLAGRYFYEDRWGGEMQWNKTYRGGDVIYGESIYTSRYEIIGNYQLPIHEKMTFQFSYSDHDQNSVYGDTPYLAKQRIGFGQLLWDKSLKNNDLLFGLAARYNFYDDNTPATNTADEVTIPSVFVQDEITLSSKQRLLLGARYDYDKRHGSIVTPRLAYRFKPTEEDIIRLNAGTGFRVVNLFTEEHAALTGARDVIIEGELEPETSYNITLNYLKKLYTKSGMLFTFDASAWYTYFTNAIIPDYDSDPNKIFYRNLDGFSTTKGLSFNIDGILGHGIKGSLGATFQDVSKTEDGEKTRQILTERFTGVWSLSYKHFPTNITVDYTGNIYGPMRLPLLGELDPRSEYSPTWSIQNIQFTYNGFNNFEIYAGIKNLLNWTPNKGNPFIIARSEDPFDRQVDYNESDQPVMATSPATGQTITVQPGGVMPTENNPYALTFDPSYVYAPNQGRRLFFGLRYTLN</sequence>
<dbReference type="PANTHER" id="PTHR30069:SF57">
    <property type="entry name" value="TONB-DEPENDENT RECEPTOR"/>
    <property type="match status" value="1"/>
</dbReference>